<name>A0A3E0GZJ1_9PSEU</name>
<evidence type="ECO:0000313" key="5">
    <source>
        <dbReference type="Proteomes" id="UP000256269"/>
    </source>
</evidence>
<dbReference type="PANTHER" id="PTHR13789:SF309">
    <property type="entry name" value="PUTATIVE (AFU_ORTHOLOGUE AFUA_6G14510)-RELATED"/>
    <property type="match status" value="1"/>
</dbReference>
<dbReference type="PANTHER" id="PTHR13789">
    <property type="entry name" value="MONOOXYGENASE"/>
    <property type="match status" value="1"/>
</dbReference>
<evidence type="ECO:0000256" key="2">
    <source>
        <dbReference type="ARBA" id="ARBA00023033"/>
    </source>
</evidence>
<dbReference type="InterPro" id="IPR050493">
    <property type="entry name" value="FAD-dep_Monooxygenase_BioMet"/>
</dbReference>
<dbReference type="InterPro" id="IPR036188">
    <property type="entry name" value="FAD/NAD-bd_sf"/>
</dbReference>
<gene>
    <name evidence="4" type="ORF">BCF44_117152</name>
</gene>
<reference evidence="4 5" key="1">
    <citation type="submission" date="2018-08" db="EMBL/GenBank/DDBJ databases">
        <title>Genomic Encyclopedia of Archaeal and Bacterial Type Strains, Phase II (KMG-II): from individual species to whole genera.</title>
        <authorList>
            <person name="Goeker M."/>
        </authorList>
    </citation>
    <scope>NUCLEOTIDE SEQUENCE [LARGE SCALE GENOMIC DNA]</scope>
    <source>
        <strain evidence="4 5">DSM 45791</strain>
    </source>
</reference>
<dbReference type="Proteomes" id="UP000256269">
    <property type="component" value="Unassembled WGS sequence"/>
</dbReference>
<dbReference type="GO" id="GO:0004497">
    <property type="term" value="F:monooxygenase activity"/>
    <property type="evidence" value="ECO:0007669"/>
    <property type="project" value="UniProtKB-KW"/>
</dbReference>
<feature type="domain" description="FAD-binding" evidence="3">
    <location>
        <begin position="79"/>
        <end position="316"/>
    </location>
</feature>
<dbReference type="PRINTS" id="PR00420">
    <property type="entry name" value="RNGMNOXGNASE"/>
</dbReference>
<evidence type="ECO:0000259" key="3">
    <source>
        <dbReference type="Pfam" id="PF01494"/>
    </source>
</evidence>
<dbReference type="Pfam" id="PF01494">
    <property type="entry name" value="FAD_binding_3"/>
    <property type="match status" value="1"/>
</dbReference>
<dbReference type="GO" id="GO:0071949">
    <property type="term" value="F:FAD binding"/>
    <property type="evidence" value="ECO:0007669"/>
    <property type="project" value="InterPro"/>
</dbReference>
<comment type="caution">
    <text evidence="4">The sequence shown here is derived from an EMBL/GenBank/DDBJ whole genome shotgun (WGS) entry which is preliminary data.</text>
</comment>
<organism evidence="4 5">
    <name type="scientific">Kutzneria buriramensis</name>
    <dbReference type="NCBI Taxonomy" id="1045776"/>
    <lineage>
        <taxon>Bacteria</taxon>
        <taxon>Bacillati</taxon>
        <taxon>Actinomycetota</taxon>
        <taxon>Actinomycetes</taxon>
        <taxon>Pseudonocardiales</taxon>
        <taxon>Pseudonocardiaceae</taxon>
        <taxon>Kutzneria</taxon>
    </lineage>
</organism>
<keyword evidence="2" id="KW-0503">Monooxygenase</keyword>
<dbReference type="AlphaFoldDB" id="A0A3E0GZJ1"/>
<evidence type="ECO:0000256" key="1">
    <source>
        <dbReference type="ARBA" id="ARBA00023002"/>
    </source>
</evidence>
<keyword evidence="5" id="KW-1185">Reference proteome</keyword>
<sequence>MTSTVYEAYPQGGDDVGAFLLVLNNGMDALRAIDAHHAVNNASFRTTHAQHMGPDDTVFTGGPMGTPDPDGPRTLTRAALYRALQNELLRRGGQIEHGKTFVSAHETETGGMVATFADGTQAEGDLLIGADGIWSATRRIIAPNASPTHTGSNLVYGYSRDPNIPRVDNTFRLITGSRGRLVYVTSPSGETYWGATIPGNPLDKADTQDQQRWIAELIDRFSVDPGKVPLSVVSARQDRVLVLSIYHLASPLPAWHSGSMVLVGDAAHAVGPSAGQGASVALEDGVILAKCLRDIGNLGDAFYTYHQLRADRLQQLLVLTQTRVSNLHEAKAYSNPNRRTFLYEHKIEWDEPITAVAKPR</sequence>
<keyword evidence="1" id="KW-0560">Oxidoreductase</keyword>
<accession>A0A3E0GZJ1</accession>
<evidence type="ECO:0000313" key="4">
    <source>
        <dbReference type="EMBL" id="REH35764.1"/>
    </source>
</evidence>
<dbReference type="InterPro" id="IPR002938">
    <property type="entry name" value="FAD-bd"/>
</dbReference>
<proteinExistence type="predicted"/>
<dbReference type="Gene3D" id="3.50.50.60">
    <property type="entry name" value="FAD/NAD(P)-binding domain"/>
    <property type="match status" value="1"/>
</dbReference>
<dbReference type="EMBL" id="QUNO01000017">
    <property type="protein sequence ID" value="REH35764.1"/>
    <property type="molecule type" value="Genomic_DNA"/>
</dbReference>
<protein>
    <submittedName>
        <fullName evidence="4">2-polyprenyl-6-methoxyphenol hydroxylase-like FAD-dependent oxidoreductase</fullName>
    </submittedName>
</protein>
<dbReference type="SUPFAM" id="SSF51905">
    <property type="entry name" value="FAD/NAD(P)-binding domain"/>
    <property type="match status" value="1"/>
</dbReference>